<evidence type="ECO:0000259" key="2">
    <source>
        <dbReference type="Pfam" id="PF07486"/>
    </source>
</evidence>
<name>A0A545T5K2_9PROT</name>
<keyword evidence="1" id="KW-0812">Transmembrane</keyword>
<dbReference type="EMBL" id="VHSH01000012">
    <property type="protein sequence ID" value="TQV72494.1"/>
    <property type="molecule type" value="Genomic_DNA"/>
</dbReference>
<evidence type="ECO:0000256" key="1">
    <source>
        <dbReference type="SAM" id="Phobius"/>
    </source>
</evidence>
<dbReference type="Proteomes" id="UP000315252">
    <property type="component" value="Unassembled WGS sequence"/>
</dbReference>
<feature type="domain" description="Cell wall hydrolase SleB" evidence="2">
    <location>
        <begin position="151"/>
        <end position="261"/>
    </location>
</feature>
<gene>
    <name evidence="3" type="ORF">FKG95_25835</name>
</gene>
<reference evidence="3 4" key="1">
    <citation type="submission" date="2019-06" db="EMBL/GenBank/DDBJ databases">
        <title>Whole genome sequence for Rhodospirillaceae sp. R148.</title>
        <authorList>
            <person name="Wang G."/>
        </authorList>
    </citation>
    <scope>NUCLEOTIDE SEQUENCE [LARGE SCALE GENOMIC DNA]</scope>
    <source>
        <strain evidence="3 4">R148</strain>
    </source>
</reference>
<keyword evidence="1" id="KW-1133">Transmembrane helix</keyword>
<dbReference type="GO" id="GO:0016787">
    <property type="term" value="F:hydrolase activity"/>
    <property type="evidence" value="ECO:0007669"/>
    <property type="project" value="InterPro"/>
</dbReference>
<feature type="transmembrane region" description="Helical" evidence="1">
    <location>
        <begin position="20"/>
        <end position="38"/>
    </location>
</feature>
<evidence type="ECO:0000313" key="4">
    <source>
        <dbReference type="Proteomes" id="UP000315252"/>
    </source>
</evidence>
<sequence>MINVLAKKTEMLGRIQRTPWVAISASFLAGAVFMGAAASDRAPAVMAFEASKTSVDASAATPIAQHVDSGWLLHLTSGNAASGAFAGTTDVAKTVESFKEPGAAEPVLPKVTDVGRGVNLASVKASRAPTLAKVEDELFCLAQNIYFEARSEPTAGRRAVAHVVMNRVASSRFPSTVCEVVRQGGEDRLHRCQFSWWCDGQSDDVTNAKSWQDAERLASFVYWGLSIDMTGGALFYHADYVSPRWRTAFNKGPTIGRHIFYTYKTPTKKVKGTQLASTAADQD</sequence>
<dbReference type="RefSeq" id="WP_142899341.1">
    <property type="nucleotide sequence ID" value="NZ_ML660063.1"/>
</dbReference>
<dbReference type="Pfam" id="PF07486">
    <property type="entry name" value="Hydrolase_2"/>
    <property type="match status" value="1"/>
</dbReference>
<keyword evidence="1" id="KW-0472">Membrane</keyword>
<dbReference type="AlphaFoldDB" id="A0A545T5K2"/>
<accession>A0A545T5K2</accession>
<keyword evidence="4" id="KW-1185">Reference proteome</keyword>
<proteinExistence type="predicted"/>
<dbReference type="InterPro" id="IPR042047">
    <property type="entry name" value="SleB_dom1"/>
</dbReference>
<dbReference type="Gene3D" id="1.10.10.2520">
    <property type="entry name" value="Cell wall hydrolase SleB, domain 1"/>
    <property type="match status" value="1"/>
</dbReference>
<dbReference type="InterPro" id="IPR011105">
    <property type="entry name" value="Cell_wall_hydrolase_SleB"/>
</dbReference>
<evidence type="ECO:0000313" key="3">
    <source>
        <dbReference type="EMBL" id="TQV72494.1"/>
    </source>
</evidence>
<comment type="caution">
    <text evidence="3">The sequence shown here is derived from an EMBL/GenBank/DDBJ whole genome shotgun (WGS) entry which is preliminary data.</text>
</comment>
<dbReference type="OrthoDB" id="9785345at2"/>
<protein>
    <recommendedName>
        <fullName evidence="2">Cell wall hydrolase SleB domain-containing protein</fullName>
    </recommendedName>
</protein>
<organism evidence="3 4">
    <name type="scientific">Denitrobaculum tricleocarpae</name>
    <dbReference type="NCBI Taxonomy" id="2591009"/>
    <lineage>
        <taxon>Bacteria</taxon>
        <taxon>Pseudomonadati</taxon>
        <taxon>Pseudomonadota</taxon>
        <taxon>Alphaproteobacteria</taxon>
        <taxon>Rhodospirillales</taxon>
        <taxon>Rhodospirillaceae</taxon>
        <taxon>Denitrobaculum</taxon>
    </lineage>
</organism>